<proteinExistence type="predicted"/>
<dbReference type="SUPFAM" id="SSF53474">
    <property type="entry name" value="alpha/beta-Hydrolases"/>
    <property type="match status" value="1"/>
</dbReference>
<dbReference type="STRING" id="290054.SAMN02745114_01194"/>
<dbReference type="Gene3D" id="3.40.50.1820">
    <property type="entry name" value="alpha/beta hydrolase"/>
    <property type="match status" value="1"/>
</dbReference>
<dbReference type="EMBL" id="FUWW01000012">
    <property type="protein sequence ID" value="SJZ63948.1"/>
    <property type="molecule type" value="Genomic_DNA"/>
</dbReference>
<feature type="domain" description="Serine aminopeptidase S33" evidence="1">
    <location>
        <begin position="41"/>
        <end position="165"/>
    </location>
</feature>
<dbReference type="PANTHER" id="PTHR22946">
    <property type="entry name" value="DIENELACTONE HYDROLASE DOMAIN-CONTAINING PROTEIN-RELATED"/>
    <property type="match status" value="1"/>
</dbReference>
<dbReference type="Proteomes" id="UP000190657">
    <property type="component" value="Unassembled WGS sequence"/>
</dbReference>
<evidence type="ECO:0000259" key="1">
    <source>
        <dbReference type="Pfam" id="PF12146"/>
    </source>
</evidence>
<gene>
    <name evidence="2" type="ORF">SAMN02745114_01194</name>
</gene>
<dbReference type="InterPro" id="IPR050261">
    <property type="entry name" value="FrsA_esterase"/>
</dbReference>
<organism evidence="2 3">
    <name type="scientific">Eubacterium coprostanoligenes</name>
    <dbReference type="NCBI Taxonomy" id="290054"/>
    <lineage>
        <taxon>Bacteria</taxon>
        <taxon>Bacillati</taxon>
        <taxon>Bacillota</taxon>
        <taxon>Clostridia</taxon>
        <taxon>Eubacteriales</taxon>
        <taxon>Eubacteriaceae</taxon>
        <taxon>Eubacterium</taxon>
    </lineage>
</organism>
<dbReference type="Pfam" id="PF12146">
    <property type="entry name" value="Hydrolase_4"/>
    <property type="match status" value="1"/>
</dbReference>
<dbReference type="RefSeq" id="WP_078768671.1">
    <property type="nucleotide sequence ID" value="NZ_FUWW01000012.1"/>
</dbReference>
<dbReference type="InterPro" id="IPR029058">
    <property type="entry name" value="AB_hydrolase_fold"/>
</dbReference>
<evidence type="ECO:0000313" key="3">
    <source>
        <dbReference type="Proteomes" id="UP000190657"/>
    </source>
</evidence>
<name>A0A1T4MB05_9FIRM</name>
<protein>
    <recommendedName>
        <fullName evidence="1">Serine aminopeptidase S33 domain-containing protein</fullName>
    </recommendedName>
</protein>
<reference evidence="2 3" key="1">
    <citation type="submission" date="2017-02" db="EMBL/GenBank/DDBJ databases">
        <authorList>
            <person name="Peterson S.W."/>
        </authorList>
    </citation>
    <scope>NUCLEOTIDE SEQUENCE [LARGE SCALE GENOMIC DNA]</scope>
    <source>
        <strain evidence="2 3">ATCC 51222</strain>
    </source>
</reference>
<dbReference type="OrthoDB" id="9776685at2"/>
<dbReference type="InterPro" id="IPR022742">
    <property type="entry name" value="Hydrolase_4"/>
</dbReference>
<evidence type="ECO:0000313" key="2">
    <source>
        <dbReference type="EMBL" id="SJZ63948.1"/>
    </source>
</evidence>
<sequence>MIFKKPVLSDGITESTFECKRDGLAIRGTIYRPKGDHLPIAIVCHGFMAWQDSVKHYAAFLAEMGYAAFTFDFCGGSVMCGKSDGKTTEMSVLTETKDLEAVIEYVRNLSYTDSEKILLMGCSQGGFVSALVAAKNNFPIEKLVLFYPALCIPDDARAGKMMIVKFDPQNVPDTFRCGLMKLGRCYAMDVMQMDAFAEIKNYAGRVCIVHGTKDKIVDVSYANRAAEAYKSTMPIGMQESKRVQLHFIDGGGHMFSKKHDVIAMKLLKEFAAKHE</sequence>
<keyword evidence="3" id="KW-1185">Reference proteome</keyword>
<dbReference type="AlphaFoldDB" id="A0A1T4MB05"/>
<accession>A0A1T4MB05</accession>